<reference evidence="3" key="1">
    <citation type="submission" date="2023-05" db="EMBL/GenBank/DDBJ databases">
        <title>Genomic Catalog of Human Bladder Bacteria.</title>
        <authorList>
            <person name="Du J."/>
        </authorList>
    </citation>
    <scope>NUCLEOTIDE SEQUENCE</scope>
    <source>
        <strain evidence="3">UMB1304A</strain>
    </source>
</reference>
<dbReference type="Proteomes" id="UP001225576">
    <property type="component" value="Unassembled WGS sequence"/>
</dbReference>
<proteinExistence type="inferred from homology"/>
<dbReference type="Gene3D" id="3.90.400.10">
    <property type="entry name" value="Oligo-1,6-glucosidase, Domain 2"/>
    <property type="match status" value="1"/>
</dbReference>
<dbReference type="GO" id="GO:0004556">
    <property type="term" value="F:alpha-amylase activity"/>
    <property type="evidence" value="ECO:0007669"/>
    <property type="project" value="TreeGrafter"/>
</dbReference>
<dbReference type="CDD" id="cd11332">
    <property type="entry name" value="AmyAc_OligoGlu_TS"/>
    <property type="match status" value="1"/>
</dbReference>
<name>A0AAW6ZIE7_9ACTO</name>
<dbReference type="AlphaFoldDB" id="A0AAW6ZIE7"/>
<dbReference type="Pfam" id="PF00128">
    <property type="entry name" value="Alpha-amylase"/>
    <property type="match status" value="1"/>
</dbReference>
<sequence>MLLHAQSAPGQWWREAVIYQIYPRSFASSAGPIGDLRGIIGKLDYLKDLGVDAVWISPFYVSPQKDAGYDVADYRRVDPMFGTNDDAVALVRAAHERGLKVIVDMVPNHTSDQHAWFQAALRNPGGPERELYWFREGEEIPNDWGSIFGKAAWTRVCDRSDAPGSPWEHDKQWYLHLFDSSQPDLNWDNPAVRAEFRDILRFWLDRGVDGFRIDVAHGLVKDKALPNWNYEVAMVSGIGDAPRPPHWNQPGVHEIYRDWRAVLDEYGPDRALVAEAWVDELTDLANYVRPDEMSQAFNFDFLCTPFDVDSYRAVIADSLAAMDTVGAPTTWVLSNHDVVRAASRMGLPVTGKGPNGIRSTDTQPDVELGFDRALAAHVLQAALPGSCYIYQGEELGLPEHMALDDSVREDPAFFRTEGAEAGRDGCRIPMPWQADAPGYGFSPSGATWLPQPKEYGKLAADAQAADPASPLTLFHTLLAERKRLGMARAELNEPEEGHHLHYVSRLAGRDDVHVICTFDEPAELPAGAKILVQSRPFAGVIPPNAAVWYTL</sequence>
<evidence type="ECO:0000256" key="1">
    <source>
        <dbReference type="ARBA" id="ARBA00008061"/>
    </source>
</evidence>
<dbReference type="RefSeq" id="WP_068538695.1">
    <property type="nucleotide sequence ID" value="NZ_JASPDQ010000004.1"/>
</dbReference>
<protein>
    <submittedName>
        <fullName evidence="3">Glycoside hydrolase family 13 protein</fullName>
    </submittedName>
</protein>
<accession>A0AAW6ZIE7</accession>
<comment type="similarity">
    <text evidence="1">Belongs to the glycosyl hydrolase 13 family.</text>
</comment>
<dbReference type="Gene3D" id="3.20.20.80">
    <property type="entry name" value="Glycosidases"/>
    <property type="match status" value="2"/>
</dbReference>
<dbReference type="GO" id="GO:0009313">
    <property type="term" value="P:oligosaccharide catabolic process"/>
    <property type="evidence" value="ECO:0007669"/>
    <property type="project" value="TreeGrafter"/>
</dbReference>
<dbReference type="PANTHER" id="PTHR10357:SF179">
    <property type="entry name" value="NEUTRAL AND BASIC AMINO ACID TRANSPORT PROTEIN RBAT"/>
    <property type="match status" value="1"/>
</dbReference>
<evidence type="ECO:0000259" key="2">
    <source>
        <dbReference type="SMART" id="SM00642"/>
    </source>
</evidence>
<dbReference type="InterPro" id="IPR006047">
    <property type="entry name" value="GH13_cat_dom"/>
</dbReference>
<dbReference type="SMART" id="SM00642">
    <property type="entry name" value="Aamy"/>
    <property type="match status" value="1"/>
</dbReference>
<organism evidence="3 4">
    <name type="scientific">Trueperella bernardiae</name>
    <dbReference type="NCBI Taxonomy" id="59561"/>
    <lineage>
        <taxon>Bacteria</taxon>
        <taxon>Bacillati</taxon>
        <taxon>Actinomycetota</taxon>
        <taxon>Actinomycetes</taxon>
        <taxon>Actinomycetales</taxon>
        <taxon>Actinomycetaceae</taxon>
        <taxon>Trueperella</taxon>
    </lineage>
</organism>
<keyword evidence="3" id="KW-0378">Hydrolase</keyword>
<gene>
    <name evidence="3" type="ORF">QP858_02605</name>
</gene>
<evidence type="ECO:0000313" key="4">
    <source>
        <dbReference type="Proteomes" id="UP001225576"/>
    </source>
</evidence>
<feature type="domain" description="Glycosyl hydrolase family 13 catalytic" evidence="2">
    <location>
        <begin position="20"/>
        <end position="427"/>
    </location>
</feature>
<dbReference type="EMBL" id="JASPDQ010000004">
    <property type="protein sequence ID" value="MDK8601350.1"/>
    <property type="molecule type" value="Genomic_DNA"/>
</dbReference>
<comment type="caution">
    <text evidence="3">The sequence shown here is derived from an EMBL/GenBank/DDBJ whole genome shotgun (WGS) entry which is preliminary data.</text>
</comment>
<dbReference type="PANTHER" id="PTHR10357">
    <property type="entry name" value="ALPHA-AMYLASE FAMILY MEMBER"/>
    <property type="match status" value="1"/>
</dbReference>
<dbReference type="SUPFAM" id="SSF51445">
    <property type="entry name" value="(Trans)glycosidases"/>
    <property type="match status" value="1"/>
</dbReference>
<evidence type="ECO:0000313" key="3">
    <source>
        <dbReference type="EMBL" id="MDK8601350.1"/>
    </source>
</evidence>
<dbReference type="InterPro" id="IPR045857">
    <property type="entry name" value="O16G_dom_2"/>
</dbReference>
<dbReference type="InterPro" id="IPR017853">
    <property type="entry name" value="GH"/>
</dbReference>